<evidence type="ECO:0000313" key="5">
    <source>
        <dbReference type="EMBL" id="KAF0974981.1"/>
    </source>
</evidence>
<protein>
    <submittedName>
        <fullName evidence="5">Uncharacterized protein</fullName>
    </submittedName>
</protein>
<dbReference type="InterPro" id="IPR043129">
    <property type="entry name" value="ATPase_NBD"/>
</dbReference>
<dbReference type="RefSeq" id="XP_044559694.1">
    <property type="nucleotide sequence ID" value="XM_044709291.1"/>
</dbReference>
<gene>
    <name evidence="5" type="ORF">FDP41_005734</name>
</gene>
<dbReference type="OrthoDB" id="29851at2759"/>
<dbReference type="GeneID" id="68112952"/>
<evidence type="ECO:0000256" key="2">
    <source>
        <dbReference type="ARBA" id="ARBA00022741"/>
    </source>
</evidence>
<dbReference type="GO" id="GO:0005524">
    <property type="term" value="F:ATP binding"/>
    <property type="evidence" value="ECO:0007669"/>
    <property type="project" value="UniProtKB-KW"/>
</dbReference>
<dbReference type="VEuPathDB" id="AmoebaDB:NfTy_045580"/>
<dbReference type="InterPro" id="IPR029047">
    <property type="entry name" value="HSP70_peptide-bd_sf"/>
</dbReference>
<keyword evidence="3 4" id="KW-0067">ATP-binding</keyword>
<dbReference type="PANTHER" id="PTHR19375">
    <property type="entry name" value="HEAT SHOCK PROTEIN 70KDA"/>
    <property type="match status" value="1"/>
</dbReference>
<keyword evidence="2 4" id="KW-0547">Nucleotide-binding</keyword>
<reference evidence="5 6" key="1">
    <citation type="journal article" date="2019" name="Sci. Rep.">
        <title>Nanopore sequencing improves the draft genome of the human pathogenic amoeba Naegleria fowleri.</title>
        <authorList>
            <person name="Liechti N."/>
            <person name="Schurch N."/>
            <person name="Bruggmann R."/>
            <person name="Wittwer M."/>
        </authorList>
    </citation>
    <scope>NUCLEOTIDE SEQUENCE [LARGE SCALE GENOMIC DNA]</scope>
    <source>
        <strain evidence="5 6">ATCC 30894</strain>
    </source>
</reference>
<comment type="caution">
    <text evidence="5">The sequence shown here is derived from an EMBL/GenBank/DDBJ whole genome shotgun (WGS) entry which is preliminary data.</text>
</comment>
<name>A0A6A5BKU0_NAEFO</name>
<organism evidence="5 6">
    <name type="scientific">Naegleria fowleri</name>
    <name type="common">Brain eating amoeba</name>
    <dbReference type="NCBI Taxonomy" id="5763"/>
    <lineage>
        <taxon>Eukaryota</taxon>
        <taxon>Discoba</taxon>
        <taxon>Heterolobosea</taxon>
        <taxon>Tetramitia</taxon>
        <taxon>Eutetramitia</taxon>
        <taxon>Vahlkampfiidae</taxon>
        <taxon>Naegleria</taxon>
    </lineage>
</organism>
<evidence type="ECO:0000256" key="4">
    <source>
        <dbReference type="RuleBase" id="RU003322"/>
    </source>
</evidence>
<dbReference type="Gene3D" id="3.30.420.40">
    <property type="match status" value="2"/>
</dbReference>
<evidence type="ECO:0000256" key="3">
    <source>
        <dbReference type="ARBA" id="ARBA00022840"/>
    </source>
</evidence>
<dbReference type="FunFam" id="3.30.420.40:FF:000028">
    <property type="entry name" value="heat shock 70 kDa protein-like"/>
    <property type="match status" value="1"/>
</dbReference>
<accession>A0A6A5BKU0</accession>
<dbReference type="SUPFAM" id="SSF100920">
    <property type="entry name" value="Heat shock protein 70kD (HSP70), peptide-binding domain"/>
    <property type="match status" value="1"/>
</dbReference>
<dbReference type="Gene3D" id="3.90.640.10">
    <property type="entry name" value="Actin, Chain A, domain 4"/>
    <property type="match status" value="1"/>
</dbReference>
<dbReference type="SUPFAM" id="SSF53067">
    <property type="entry name" value="Actin-like ATPase domain"/>
    <property type="match status" value="2"/>
</dbReference>
<dbReference type="VEuPathDB" id="AmoebaDB:NF0083520"/>
<dbReference type="Proteomes" id="UP000444721">
    <property type="component" value="Unassembled WGS sequence"/>
</dbReference>
<dbReference type="Gene3D" id="3.30.30.30">
    <property type="match status" value="1"/>
</dbReference>
<dbReference type="Gene3D" id="2.60.34.10">
    <property type="entry name" value="Substrate Binding Domain Of DNAk, Chain A, domain 1"/>
    <property type="match status" value="1"/>
</dbReference>
<dbReference type="AlphaFoldDB" id="A0A6A5BKU0"/>
<comment type="similarity">
    <text evidence="1 4">Belongs to the heat shock protein 70 family.</text>
</comment>
<dbReference type="VEuPathDB" id="AmoebaDB:FDP41_005734"/>
<keyword evidence="6" id="KW-1185">Reference proteome</keyword>
<dbReference type="GO" id="GO:0140662">
    <property type="term" value="F:ATP-dependent protein folding chaperone"/>
    <property type="evidence" value="ECO:0007669"/>
    <property type="project" value="InterPro"/>
</dbReference>
<dbReference type="Pfam" id="PF00012">
    <property type="entry name" value="HSP70"/>
    <property type="match status" value="2"/>
</dbReference>
<evidence type="ECO:0000313" key="6">
    <source>
        <dbReference type="Proteomes" id="UP000444721"/>
    </source>
</evidence>
<dbReference type="EMBL" id="VFQX01000048">
    <property type="protein sequence ID" value="KAF0974981.1"/>
    <property type="molecule type" value="Genomic_DNA"/>
</dbReference>
<dbReference type="InterPro" id="IPR013126">
    <property type="entry name" value="Hsp_70_fam"/>
</dbReference>
<proteinExistence type="inferred from homology"/>
<sequence length="682" mass="77272">MFSPNFSKSLSSSKLCVAIGNSQIKVAVANPEKHVSSSITATNEMFLDENTIIQILPLGELVTSPHDENDDDCTSKTKTTSPCSSLNDLSFLLPTRIAFPKRYNRDSEEGFSDVLNSCCFIGNHDECFSSQSSPCLNPHHVIYDIKKLFAISFSNINDSTIITTNQSQDNYFTFKVILPSNSQHIEDHFPSTASTTPNLESPRIQIDSEMSLTPLQVLRCIYSLVRSLIEKYLRQEFAQQQEKFLQNLELQVILSVPNSFTDRARQAWKDSATLSGFNVLRCISSSVSAAVAYGLQKLCSISRILVLDWGSDFKCCDMLLEEQVFENLGYKSYSEFGGEGIVKLLMKKCQERFQQMTNQCGGRKIDEDPRAFLRLRHSCEQAIVELSEMSKFNIYKNRSDKYTIRLKKLIDGFDFEWTLSLNDFESMLTHSGIIDQALFKLQQFMTSQVKFHPQYSQIPFDRVILCGGCMQIPFMKNQILQFLCPATNLTNSSFTTTTTTESLLSNSLIIHDSVHPQQAVVRGAAIQSLLLTISKPLLTHCLISYILPLSIGVEIQNGFMHVVIPRNTWYPCRKELTLNEMLVQEGNVIRIRVFEGERVLCRDNHELGEVELENIPAMVGDKIDVNISIYCNENADLEVTAHALGMKNTVFISQQTNRLTEEEIAEMIELAEKFKVEDYNKN</sequence>
<evidence type="ECO:0000256" key="1">
    <source>
        <dbReference type="ARBA" id="ARBA00007381"/>
    </source>
</evidence>